<dbReference type="AlphaFoldDB" id="A0AAD2DY47"/>
<dbReference type="GO" id="GO:0006355">
    <property type="term" value="P:regulation of DNA-templated transcription"/>
    <property type="evidence" value="ECO:0007669"/>
    <property type="project" value="InterPro"/>
</dbReference>
<evidence type="ECO:0000313" key="4">
    <source>
        <dbReference type="Proteomes" id="UP000834106"/>
    </source>
</evidence>
<gene>
    <name evidence="3" type="ORF">FPE_LOCUS19477</name>
</gene>
<accession>A0AAD2DY47</accession>
<name>A0AAD2DY47_9LAMI</name>
<evidence type="ECO:0000259" key="2">
    <source>
        <dbReference type="PROSITE" id="PS51005"/>
    </source>
</evidence>
<organism evidence="3 4">
    <name type="scientific">Fraxinus pennsylvanica</name>
    <dbReference type="NCBI Taxonomy" id="56036"/>
    <lineage>
        <taxon>Eukaryota</taxon>
        <taxon>Viridiplantae</taxon>
        <taxon>Streptophyta</taxon>
        <taxon>Embryophyta</taxon>
        <taxon>Tracheophyta</taxon>
        <taxon>Spermatophyta</taxon>
        <taxon>Magnoliopsida</taxon>
        <taxon>eudicotyledons</taxon>
        <taxon>Gunneridae</taxon>
        <taxon>Pentapetalae</taxon>
        <taxon>asterids</taxon>
        <taxon>lamiids</taxon>
        <taxon>Lamiales</taxon>
        <taxon>Oleaceae</taxon>
        <taxon>Oleeae</taxon>
        <taxon>Fraxinus</taxon>
    </lineage>
</organism>
<evidence type="ECO:0000256" key="1">
    <source>
        <dbReference type="SAM" id="MobiDB-lite"/>
    </source>
</evidence>
<protein>
    <recommendedName>
        <fullName evidence="2">NAC domain-containing protein</fullName>
    </recommendedName>
</protein>
<feature type="domain" description="NAC" evidence="2">
    <location>
        <begin position="1"/>
        <end position="32"/>
    </location>
</feature>
<dbReference type="PROSITE" id="PS51005">
    <property type="entry name" value="NAC"/>
    <property type="match status" value="1"/>
</dbReference>
<keyword evidence="4" id="KW-1185">Reference proteome</keyword>
<dbReference type="InterPro" id="IPR003441">
    <property type="entry name" value="NAC-dom"/>
</dbReference>
<sequence>MHEYRLAQAQTTIPQGRNLAQENWVVCCIFLKRRSNKNDDQAAPVPKGSRLGPTVGKSMPIFYDFMTKDRTDLNLVRVSSSSGSSGITQIESDNHEESSSCNIF</sequence>
<reference evidence="3" key="1">
    <citation type="submission" date="2023-05" db="EMBL/GenBank/DDBJ databases">
        <authorList>
            <person name="Huff M."/>
        </authorList>
    </citation>
    <scope>NUCLEOTIDE SEQUENCE</scope>
</reference>
<dbReference type="GO" id="GO:0003677">
    <property type="term" value="F:DNA binding"/>
    <property type="evidence" value="ECO:0007669"/>
    <property type="project" value="InterPro"/>
</dbReference>
<dbReference type="Proteomes" id="UP000834106">
    <property type="component" value="Chromosome 12"/>
</dbReference>
<feature type="region of interest" description="Disordered" evidence="1">
    <location>
        <begin position="78"/>
        <end position="104"/>
    </location>
</feature>
<evidence type="ECO:0000313" key="3">
    <source>
        <dbReference type="EMBL" id="CAI9772047.1"/>
    </source>
</evidence>
<dbReference type="EMBL" id="OU503047">
    <property type="protein sequence ID" value="CAI9772047.1"/>
    <property type="molecule type" value="Genomic_DNA"/>
</dbReference>
<proteinExistence type="predicted"/>